<gene>
    <name evidence="2" type="ORF">Syun_028262</name>
</gene>
<evidence type="ECO:0000313" key="3">
    <source>
        <dbReference type="Proteomes" id="UP001420932"/>
    </source>
</evidence>
<name>A0AAP0EH10_9MAGN</name>
<sequence length="156" mass="17575">MQSMNCLYKSLYLSNSSSRFYSSPSLFLFSSTYFAFLTLLFSFFALMAEGAMQTRYRTQEDVIHQLQDRLQPLDTIPEKLDQLLDLVQKRETTHAQNVTIFEGIQKSMVELNLRERNSQPTDGGLAPSSTISPSGRFLFLITAPYSASTSRSSGSS</sequence>
<accession>A0AAP0EH10</accession>
<keyword evidence="3" id="KW-1185">Reference proteome</keyword>
<proteinExistence type="predicted"/>
<dbReference type="Proteomes" id="UP001420932">
    <property type="component" value="Unassembled WGS sequence"/>
</dbReference>
<keyword evidence="1" id="KW-0812">Transmembrane</keyword>
<keyword evidence="1" id="KW-0472">Membrane</keyword>
<evidence type="ECO:0000313" key="2">
    <source>
        <dbReference type="EMBL" id="KAK9093351.1"/>
    </source>
</evidence>
<feature type="transmembrane region" description="Helical" evidence="1">
    <location>
        <begin position="26"/>
        <end position="48"/>
    </location>
</feature>
<protein>
    <submittedName>
        <fullName evidence="2">Uncharacterized protein</fullName>
    </submittedName>
</protein>
<organism evidence="2 3">
    <name type="scientific">Stephania yunnanensis</name>
    <dbReference type="NCBI Taxonomy" id="152371"/>
    <lineage>
        <taxon>Eukaryota</taxon>
        <taxon>Viridiplantae</taxon>
        <taxon>Streptophyta</taxon>
        <taxon>Embryophyta</taxon>
        <taxon>Tracheophyta</taxon>
        <taxon>Spermatophyta</taxon>
        <taxon>Magnoliopsida</taxon>
        <taxon>Ranunculales</taxon>
        <taxon>Menispermaceae</taxon>
        <taxon>Menispermoideae</taxon>
        <taxon>Cissampelideae</taxon>
        <taxon>Stephania</taxon>
    </lineage>
</organism>
<keyword evidence="1" id="KW-1133">Transmembrane helix</keyword>
<comment type="caution">
    <text evidence="2">The sequence shown here is derived from an EMBL/GenBank/DDBJ whole genome shotgun (WGS) entry which is preliminary data.</text>
</comment>
<dbReference type="EMBL" id="JBBNAF010000012">
    <property type="protein sequence ID" value="KAK9093351.1"/>
    <property type="molecule type" value="Genomic_DNA"/>
</dbReference>
<reference evidence="2 3" key="1">
    <citation type="submission" date="2024-01" db="EMBL/GenBank/DDBJ databases">
        <title>Genome assemblies of Stephania.</title>
        <authorList>
            <person name="Yang L."/>
        </authorList>
    </citation>
    <scope>NUCLEOTIDE SEQUENCE [LARGE SCALE GENOMIC DNA]</scope>
    <source>
        <strain evidence="2">YNDBR</strain>
        <tissue evidence="2">Leaf</tissue>
    </source>
</reference>
<evidence type="ECO:0000256" key="1">
    <source>
        <dbReference type="SAM" id="Phobius"/>
    </source>
</evidence>
<dbReference type="AlphaFoldDB" id="A0AAP0EH10"/>